<dbReference type="InParanoid" id="A0A074Y2Q1"/>
<dbReference type="HOGENOM" id="CLU_1224544_0_0_1"/>
<feature type="transmembrane region" description="Helical" evidence="1">
    <location>
        <begin position="49"/>
        <end position="71"/>
    </location>
</feature>
<dbReference type="RefSeq" id="XP_013338674.1">
    <property type="nucleotide sequence ID" value="XM_013483220.1"/>
</dbReference>
<sequence>MPRTLWPLQLANGPLDILLVCTLFGSILYILINWDYFTNDTIAKTVHQARLGLVTTSLFITISRQILAFIARYPIHLCDIHWRWDDLKPFAYFRGYNSTFSDFFAVASTISNIAQLIGAYTAYSKIGPEWLMTMPGDWGCWIVPLCLTLSRIHDDIKDTQFFAWVRIEDMHLEMAGQSGRDFWTGMQGLCQGRGGPDGEVQRLTVTLLDRWDKDGKRVRACYDSLP</sequence>
<accession>A0A074Y2Q1</accession>
<protein>
    <submittedName>
        <fullName evidence="2">Uncharacterized protein</fullName>
    </submittedName>
</protein>
<organism evidence="2 3">
    <name type="scientific">Aureobasidium subglaciale (strain EXF-2481)</name>
    <name type="common">Aureobasidium pullulans var. subglaciale</name>
    <dbReference type="NCBI Taxonomy" id="1043005"/>
    <lineage>
        <taxon>Eukaryota</taxon>
        <taxon>Fungi</taxon>
        <taxon>Dikarya</taxon>
        <taxon>Ascomycota</taxon>
        <taxon>Pezizomycotina</taxon>
        <taxon>Dothideomycetes</taxon>
        <taxon>Dothideomycetidae</taxon>
        <taxon>Dothideales</taxon>
        <taxon>Saccotheciaceae</taxon>
        <taxon>Aureobasidium</taxon>
    </lineage>
</organism>
<reference evidence="2 3" key="1">
    <citation type="journal article" date="2014" name="BMC Genomics">
        <title>Genome sequencing of four Aureobasidium pullulans varieties: biotechnological potential, stress tolerance, and description of new species.</title>
        <authorList>
            <person name="Gostin Ar C."/>
            <person name="Ohm R.A."/>
            <person name="Kogej T."/>
            <person name="Sonjak S."/>
            <person name="Turk M."/>
            <person name="Zajc J."/>
            <person name="Zalar P."/>
            <person name="Grube M."/>
            <person name="Sun H."/>
            <person name="Han J."/>
            <person name="Sharma A."/>
            <person name="Chiniquy J."/>
            <person name="Ngan C.Y."/>
            <person name="Lipzen A."/>
            <person name="Barry K."/>
            <person name="Grigoriev I.V."/>
            <person name="Gunde-Cimerman N."/>
        </authorList>
    </citation>
    <scope>NUCLEOTIDE SEQUENCE [LARGE SCALE GENOMIC DNA]</scope>
    <source>
        <strain evidence="2 3">EXF-2481</strain>
    </source>
</reference>
<gene>
    <name evidence="2" type="ORF">AUEXF2481DRAFT_606827</name>
</gene>
<keyword evidence="1" id="KW-0472">Membrane</keyword>
<keyword evidence="1" id="KW-0812">Transmembrane</keyword>
<dbReference type="STRING" id="1043005.A0A074Y2Q1"/>
<keyword evidence="1" id="KW-1133">Transmembrane helix</keyword>
<dbReference type="AlphaFoldDB" id="A0A074Y2Q1"/>
<proteinExistence type="predicted"/>
<evidence type="ECO:0000313" key="3">
    <source>
        <dbReference type="Proteomes" id="UP000030641"/>
    </source>
</evidence>
<evidence type="ECO:0000256" key="1">
    <source>
        <dbReference type="SAM" id="Phobius"/>
    </source>
</evidence>
<keyword evidence="3" id="KW-1185">Reference proteome</keyword>
<dbReference type="GeneID" id="25369372"/>
<feature type="transmembrane region" description="Helical" evidence="1">
    <location>
        <begin position="17"/>
        <end position="37"/>
    </location>
</feature>
<evidence type="ECO:0000313" key="2">
    <source>
        <dbReference type="EMBL" id="KEQ90189.1"/>
    </source>
</evidence>
<dbReference type="Proteomes" id="UP000030641">
    <property type="component" value="Unassembled WGS sequence"/>
</dbReference>
<name>A0A074Y2Q1_AURSE</name>
<dbReference type="EMBL" id="KL584800">
    <property type="protein sequence ID" value="KEQ90189.1"/>
    <property type="molecule type" value="Genomic_DNA"/>
</dbReference>